<keyword evidence="4" id="KW-0378">Hydrolase</keyword>
<evidence type="ECO:0000256" key="4">
    <source>
        <dbReference type="ARBA" id="ARBA00022801"/>
    </source>
</evidence>
<gene>
    <name evidence="9" type="ORF">JFL43_08945</name>
</gene>
<accession>A0ABS1H6H0</accession>
<dbReference type="EC" id="3.5.1.28" evidence="3"/>
<evidence type="ECO:0000256" key="2">
    <source>
        <dbReference type="ARBA" id="ARBA00007553"/>
    </source>
</evidence>
<keyword evidence="6" id="KW-0178">Competence</keyword>
<dbReference type="SMART" id="SM00644">
    <property type="entry name" value="Ami_2"/>
    <property type="match status" value="1"/>
</dbReference>
<evidence type="ECO:0000256" key="1">
    <source>
        <dbReference type="ARBA" id="ARBA00001561"/>
    </source>
</evidence>
<evidence type="ECO:0000256" key="3">
    <source>
        <dbReference type="ARBA" id="ARBA00011901"/>
    </source>
</evidence>
<dbReference type="RefSeq" id="WP_200748766.1">
    <property type="nucleotide sequence ID" value="NZ_JAEOAH010000008.1"/>
</dbReference>
<evidence type="ECO:0000256" key="6">
    <source>
        <dbReference type="ARBA" id="ARBA00023287"/>
    </source>
</evidence>
<sequence>MIEIRKHLVPQSIMNKVTSGIGNGRKWITIHETDNVRKTANANAHARLQATGNSRAASWHWTVDDKEAVQSFNHTIKCWAAGDGSGDGNSNSIHIEICVNQDGNYKKAVGNTAYLVAKIMKDEKISISNVVQHNHWSGKNCPSKMRGGKSGYTWAKFLKLISKIKITTVSKPVEKDPTTKGTFKIQVLANSLNYYDSPRWIRPTGTVKKGMKLTAEKTVVVEGSAMYKTINGTYVSADSKYVKKL</sequence>
<keyword evidence="10" id="KW-1185">Reference proteome</keyword>
<keyword evidence="7" id="KW-0961">Cell wall biogenesis/degradation</keyword>
<comment type="catalytic activity">
    <reaction evidence="1">
        <text>Hydrolyzes the link between N-acetylmuramoyl residues and L-amino acid residues in certain cell-wall glycopeptides.</text>
        <dbReference type="EC" id="3.5.1.28"/>
    </reaction>
</comment>
<reference evidence="9 10" key="1">
    <citation type="submission" date="2020-12" db="EMBL/GenBank/DDBJ databases">
        <title>YIM B01967 draft genome.</title>
        <authorList>
            <person name="Yan X."/>
        </authorList>
    </citation>
    <scope>NUCLEOTIDE SEQUENCE [LARGE SCALE GENOMIC DNA]</scope>
    <source>
        <strain evidence="9 10">YIM B01967</strain>
    </source>
</reference>
<dbReference type="InterPro" id="IPR036505">
    <property type="entry name" value="Amidase/PGRP_sf"/>
</dbReference>
<dbReference type="InterPro" id="IPR051206">
    <property type="entry name" value="NAMLAA_amidase_2"/>
</dbReference>
<dbReference type="Proteomes" id="UP000618943">
    <property type="component" value="Unassembled WGS sequence"/>
</dbReference>
<dbReference type="InterPro" id="IPR002502">
    <property type="entry name" value="Amidase_domain"/>
</dbReference>
<evidence type="ECO:0000256" key="5">
    <source>
        <dbReference type="ARBA" id="ARBA00022969"/>
    </source>
</evidence>
<dbReference type="Pfam" id="PF01510">
    <property type="entry name" value="Amidase_2"/>
    <property type="match status" value="1"/>
</dbReference>
<proteinExistence type="inferred from homology"/>
<feature type="domain" description="N-acetylmuramoyl-L-alanine amidase" evidence="8">
    <location>
        <begin position="15"/>
        <end position="152"/>
    </location>
</feature>
<evidence type="ECO:0000313" key="10">
    <source>
        <dbReference type="Proteomes" id="UP000618943"/>
    </source>
</evidence>
<dbReference type="EMBL" id="JAEOAH010000008">
    <property type="protein sequence ID" value="MBK3494985.1"/>
    <property type="molecule type" value="Genomic_DNA"/>
</dbReference>
<keyword evidence="5" id="KW-0749">Sporulation</keyword>
<dbReference type="PANTHER" id="PTHR30417:SF11">
    <property type="entry name" value="N-ACETYLMURAMOYL-L-ALANINE AMIDASE XLYA"/>
    <property type="match status" value="1"/>
</dbReference>
<dbReference type="PANTHER" id="PTHR30417">
    <property type="entry name" value="N-ACETYLMURAMOYL-L-ALANINE AMIDASE AMID"/>
    <property type="match status" value="1"/>
</dbReference>
<evidence type="ECO:0000256" key="7">
    <source>
        <dbReference type="ARBA" id="ARBA00023316"/>
    </source>
</evidence>
<organism evidence="9 10">
    <name type="scientific">Viridibacillus soli</name>
    <dbReference type="NCBI Taxonomy" id="2798301"/>
    <lineage>
        <taxon>Bacteria</taxon>
        <taxon>Bacillati</taxon>
        <taxon>Bacillota</taxon>
        <taxon>Bacilli</taxon>
        <taxon>Bacillales</taxon>
        <taxon>Caryophanaceae</taxon>
        <taxon>Viridibacillus</taxon>
    </lineage>
</organism>
<dbReference type="SUPFAM" id="SSF55846">
    <property type="entry name" value="N-acetylmuramoyl-L-alanine amidase-like"/>
    <property type="match status" value="1"/>
</dbReference>
<evidence type="ECO:0000313" key="9">
    <source>
        <dbReference type="EMBL" id="MBK3494985.1"/>
    </source>
</evidence>
<dbReference type="CDD" id="cd06583">
    <property type="entry name" value="PGRP"/>
    <property type="match status" value="1"/>
</dbReference>
<comment type="caution">
    <text evidence="9">The sequence shown here is derived from an EMBL/GenBank/DDBJ whole genome shotgun (WGS) entry which is preliminary data.</text>
</comment>
<name>A0ABS1H6H0_9BACL</name>
<protein>
    <recommendedName>
        <fullName evidence="3">N-acetylmuramoyl-L-alanine amidase</fullName>
        <ecNumber evidence="3">3.5.1.28</ecNumber>
    </recommendedName>
</protein>
<dbReference type="Gene3D" id="3.40.80.10">
    <property type="entry name" value="Peptidoglycan recognition protein-like"/>
    <property type="match status" value="1"/>
</dbReference>
<evidence type="ECO:0000259" key="8">
    <source>
        <dbReference type="SMART" id="SM00644"/>
    </source>
</evidence>
<comment type="similarity">
    <text evidence="2">Belongs to the N-acetylmuramoyl-L-alanine amidase 2 family.</text>
</comment>